<protein>
    <submittedName>
        <fullName evidence="2">Uncharacterized protein</fullName>
    </submittedName>
</protein>
<evidence type="ECO:0000313" key="3">
    <source>
        <dbReference type="Proteomes" id="UP001165090"/>
    </source>
</evidence>
<organism evidence="2 3">
    <name type="scientific">Volvox africanus</name>
    <dbReference type="NCBI Taxonomy" id="51714"/>
    <lineage>
        <taxon>Eukaryota</taxon>
        <taxon>Viridiplantae</taxon>
        <taxon>Chlorophyta</taxon>
        <taxon>core chlorophytes</taxon>
        <taxon>Chlorophyceae</taxon>
        <taxon>CS clade</taxon>
        <taxon>Chlamydomonadales</taxon>
        <taxon>Volvocaceae</taxon>
        <taxon>Volvox</taxon>
    </lineage>
</organism>
<evidence type="ECO:0000256" key="1">
    <source>
        <dbReference type="SAM" id="MobiDB-lite"/>
    </source>
</evidence>
<name>A0ABQ5RYQ1_9CHLO</name>
<keyword evidence="3" id="KW-1185">Reference proteome</keyword>
<reference evidence="2 3" key="1">
    <citation type="journal article" date="2023" name="IScience">
        <title>Expanded male sex-determining region conserved during the evolution of homothallism in the green alga Volvox.</title>
        <authorList>
            <person name="Yamamoto K."/>
            <person name="Matsuzaki R."/>
            <person name="Mahakham W."/>
            <person name="Heman W."/>
            <person name="Sekimoto H."/>
            <person name="Kawachi M."/>
            <person name="Minakuchi Y."/>
            <person name="Toyoda A."/>
            <person name="Nozaki H."/>
        </authorList>
    </citation>
    <scope>NUCLEOTIDE SEQUENCE [LARGE SCALE GENOMIC DNA]</scope>
    <source>
        <strain evidence="2 3">NIES-4468</strain>
    </source>
</reference>
<dbReference type="Proteomes" id="UP001165090">
    <property type="component" value="Unassembled WGS sequence"/>
</dbReference>
<evidence type="ECO:0000313" key="2">
    <source>
        <dbReference type="EMBL" id="GLI62747.1"/>
    </source>
</evidence>
<feature type="region of interest" description="Disordered" evidence="1">
    <location>
        <begin position="37"/>
        <end position="107"/>
    </location>
</feature>
<proteinExistence type="predicted"/>
<gene>
    <name evidence="2" type="ORF">VaNZ11_005486</name>
</gene>
<dbReference type="EMBL" id="BSDZ01000013">
    <property type="protein sequence ID" value="GLI62747.1"/>
    <property type="molecule type" value="Genomic_DNA"/>
</dbReference>
<feature type="compositionally biased region" description="Gly residues" evidence="1">
    <location>
        <begin position="58"/>
        <end position="87"/>
    </location>
</feature>
<comment type="caution">
    <text evidence="2">The sequence shown here is derived from an EMBL/GenBank/DDBJ whole genome shotgun (WGS) entry which is preliminary data.</text>
</comment>
<sequence length="255" mass="25971">MIWRMEKERRGALLIGLSLPAPIMRILANRPLAVLEDSDGEEEDVKRRGEENVDGEDGGGGGSVRSGGSGSRSGGGSGSGSGSGSAGGHTDRALSAGGAPGGTKMTYGRQDAVSSAVTSGGGLQRIPSERVAGVEELLGKFGIGGGGGDGGSGNGRSTGSMTAAKSNGLLIQTQGWGVRVNGKLLGPSAANLLKFMIPLALWQVALGGILSVSYSDLHRMQQPLVILNMASRVIYRYSRLRMVALLLVAAALPTQ</sequence>
<feature type="non-terminal residue" evidence="2">
    <location>
        <position position="255"/>
    </location>
</feature>
<accession>A0ABQ5RYQ1</accession>